<evidence type="ECO:0000256" key="3">
    <source>
        <dbReference type="ARBA" id="ARBA00023163"/>
    </source>
</evidence>
<dbReference type="InterPro" id="IPR000792">
    <property type="entry name" value="Tscrpt_reg_LuxR_C"/>
</dbReference>
<evidence type="ECO:0000259" key="4">
    <source>
        <dbReference type="PROSITE" id="PS50043"/>
    </source>
</evidence>
<dbReference type="PROSITE" id="PS50043">
    <property type="entry name" value="HTH_LUXR_2"/>
    <property type="match status" value="1"/>
</dbReference>
<dbReference type="PANTHER" id="PTHR44688">
    <property type="entry name" value="DNA-BINDING TRANSCRIPTIONAL ACTIVATOR DEVR_DOSR"/>
    <property type="match status" value="1"/>
</dbReference>
<dbReference type="Pfam" id="PF17874">
    <property type="entry name" value="TPR_MalT"/>
    <property type="match status" value="1"/>
</dbReference>
<dbReference type="PRINTS" id="PR00038">
    <property type="entry name" value="HTHLUXR"/>
</dbReference>
<dbReference type="Pfam" id="PF00196">
    <property type="entry name" value="GerE"/>
    <property type="match status" value="1"/>
</dbReference>
<dbReference type="RefSeq" id="WP_203775374.1">
    <property type="nucleotide sequence ID" value="NZ_BAAABO010000011.1"/>
</dbReference>
<keyword evidence="2" id="KW-0238">DNA-binding</keyword>
<reference evidence="5 6" key="1">
    <citation type="submission" date="2021-01" db="EMBL/GenBank/DDBJ databases">
        <title>Whole genome shotgun sequence of Actinoplanes deccanensis NBRC 13994.</title>
        <authorList>
            <person name="Komaki H."/>
            <person name="Tamura T."/>
        </authorList>
    </citation>
    <scope>NUCLEOTIDE SEQUENCE [LARGE SCALE GENOMIC DNA]</scope>
    <source>
        <strain evidence="5 6">NBRC 13994</strain>
    </source>
</reference>
<dbReference type="InterPro" id="IPR011990">
    <property type="entry name" value="TPR-like_helical_dom_sf"/>
</dbReference>
<keyword evidence="1" id="KW-0805">Transcription regulation</keyword>
<dbReference type="SUPFAM" id="SSF52540">
    <property type="entry name" value="P-loop containing nucleoside triphosphate hydrolases"/>
    <property type="match status" value="1"/>
</dbReference>
<dbReference type="Pfam" id="PF25873">
    <property type="entry name" value="WHD_MalT"/>
    <property type="match status" value="1"/>
</dbReference>
<dbReference type="InterPro" id="IPR041617">
    <property type="entry name" value="TPR_MalT"/>
</dbReference>
<evidence type="ECO:0000256" key="2">
    <source>
        <dbReference type="ARBA" id="ARBA00023125"/>
    </source>
</evidence>
<dbReference type="SMART" id="SM00421">
    <property type="entry name" value="HTH_LUXR"/>
    <property type="match status" value="1"/>
</dbReference>
<dbReference type="SUPFAM" id="SSF48452">
    <property type="entry name" value="TPR-like"/>
    <property type="match status" value="1"/>
</dbReference>
<name>A0ABQ3YH65_9ACTN</name>
<accession>A0ABQ3YH65</accession>
<dbReference type="CDD" id="cd06170">
    <property type="entry name" value="LuxR_C_like"/>
    <property type="match status" value="1"/>
</dbReference>
<dbReference type="EMBL" id="BOMI01000165">
    <property type="protein sequence ID" value="GID79343.1"/>
    <property type="molecule type" value="Genomic_DNA"/>
</dbReference>
<dbReference type="InterPro" id="IPR027417">
    <property type="entry name" value="P-loop_NTPase"/>
</dbReference>
<dbReference type="PANTHER" id="PTHR44688:SF16">
    <property type="entry name" value="DNA-BINDING TRANSCRIPTIONAL ACTIVATOR DEVR_DOSR"/>
    <property type="match status" value="1"/>
</dbReference>
<dbReference type="InterPro" id="IPR016032">
    <property type="entry name" value="Sig_transdc_resp-reg_C-effctor"/>
</dbReference>
<keyword evidence="6" id="KW-1185">Reference proteome</keyword>
<evidence type="ECO:0000256" key="1">
    <source>
        <dbReference type="ARBA" id="ARBA00023015"/>
    </source>
</evidence>
<dbReference type="InterPro" id="IPR059106">
    <property type="entry name" value="WHD_MalT"/>
</dbReference>
<evidence type="ECO:0000313" key="5">
    <source>
        <dbReference type="EMBL" id="GID79343.1"/>
    </source>
</evidence>
<feature type="domain" description="HTH luxR-type" evidence="4">
    <location>
        <begin position="809"/>
        <end position="874"/>
    </location>
</feature>
<dbReference type="InterPro" id="IPR036388">
    <property type="entry name" value="WH-like_DNA-bd_sf"/>
</dbReference>
<protein>
    <submittedName>
        <fullName evidence="5">LuxR family transcriptional regulator</fullName>
    </submittedName>
</protein>
<sequence>MSDPVVRSRPVPVTAARPAGPRLPLRLLWRGRLAERLDEGVRQAVTLVCAGPGWGKTALAGSWAAARRSTGPIAWLACEPEHNRSYAFWSALVFALRAAGAVPAGHPMPEAGPLPAEDDAAFARRVAGAIATLPAPVVLVLDDLHQLTDERTLATLAGLVGRPGGRLRFVLLSRAEPGLPLHRERAAGELTEIRQRDLAFRAAEAAELSALAGDKLPTERLAELLRRTEGWGAGLRLAMDAPEGVSPAAAAEDYLLREVLDSQPAHLRHFLLRTSVADRICGDLADALTGQQHSQQILERLAAANLFVERTGSGRWFRYHPLFRAALRHRATLNKPGEVPRLHLLAAQWYSSRGDGLTALSHAATAGDWGLLGRLVVDHGLPLLGSADHAEVVEVLRRIPPGRLADTPELALCAAILRYADGDLAGVPDRLARARSLLRTYAPGYRTQVELAVSVLESGTVLRRRADMAVLVERSTQVLAELTRLDAADVPSLLPYRAIALNDKGAGLLWTGRFDHADRYLWAAASAARVTGMPLVEINALSHLALLAHRHGSLTEAAGHATSAREAARRIDATAHPAVAPAYLAEALIELERGSDAEAETALRRALKSVGELPETVLAGLATLVRARLLLDRGEPLGARAVLARAHAEAGPWVSAPLLDRSIDRTAAEIDIECGDAAAVVRRYASGVRLSPAEQVSLARAHLALGDHQAAEPLLARAREGSDRVAAVYAWVLTALAADAHGRSGRAADALGQALAAAEPDRIRRPFRRLDPERVAVLAGRQQWLTEPRGPGGDGVLAEITGEIPMITGLPTADPLSEREVDVLQFLPTVLTAAEIAESLGISVNTVKAHMRSIYRKLGAGRRREAVVQARQAGLL</sequence>
<keyword evidence="3" id="KW-0804">Transcription</keyword>
<comment type="caution">
    <text evidence="5">The sequence shown here is derived from an EMBL/GenBank/DDBJ whole genome shotgun (WGS) entry which is preliminary data.</text>
</comment>
<dbReference type="SUPFAM" id="SSF46894">
    <property type="entry name" value="C-terminal effector domain of the bipartite response regulators"/>
    <property type="match status" value="1"/>
</dbReference>
<dbReference type="Gene3D" id="1.10.10.10">
    <property type="entry name" value="Winged helix-like DNA-binding domain superfamily/Winged helix DNA-binding domain"/>
    <property type="match status" value="1"/>
</dbReference>
<gene>
    <name evidence="5" type="primary">malT</name>
    <name evidence="5" type="ORF">Ade02nite_79840</name>
</gene>
<dbReference type="Proteomes" id="UP000609879">
    <property type="component" value="Unassembled WGS sequence"/>
</dbReference>
<organism evidence="5 6">
    <name type="scientific">Paractinoplanes deccanensis</name>
    <dbReference type="NCBI Taxonomy" id="113561"/>
    <lineage>
        <taxon>Bacteria</taxon>
        <taxon>Bacillati</taxon>
        <taxon>Actinomycetota</taxon>
        <taxon>Actinomycetes</taxon>
        <taxon>Micromonosporales</taxon>
        <taxon>Micromonosporaceae</taxon>
        <taxon>Paractinoplanes</taxon>
    </lineage>
</organism>
<evidence type="ECO:0000313" key="6">
    <source>
        <dbReference type="Proteomes" id="UP000609879"/>
    </source>
</evidence>
<dbReference type="Gene3D" id="1.25.40.10">
    <property type="entry name" value="Tetratricopeptide repeat domain"/>
    <property type="match status" value="1"/>
</dbReference>
<proteinExistence type="predicted"/>